<dbReference type="GO" id="GO:0005886">
    <property type="term" value="C:plasma membrane"/>
    <property type="evidence" value="ECO:0007669"/>
    <property type="project" value="UniProtKB-SubCell"/>
</dbReference>
<feature type="transmembrane region" description="Helical" evidence="6">
    <location>
        <begin position="240"/>
        <end position="257"/>
    </location>
</feature>
<keyword evidence="4 6" id="KW-1133">Transmembrane helix</keyword>
<feature type="transmembrane region" description="Helical" evidence="6">
    <location>
        <begin position="62"/>
        <end position="84"/>
    </location>
</feature>
<reference evidence="7" key="1">
    <citation type="journal article" date="2014" name="Int. J. Syst. Evol. Microbiol.">
        <title>Complete genome sequence of Corynebacterium casei LMG S-19264T (=DSM 44701T), isolated from a smear-ripened cheese.</title>
        <authorList>
            <consortium name="US DOE Joint Genome Institute (JGI-PGF)"/>
            <person name="Walter F."/>
            <person name="Albersmeier A."/>
            <person name="Kalinowski J."/>
            <person name="Ruckert C."/>
        </authorList>
    </citation>
    <scope>NUCLEOTIDE SEQUENCE</scope>
    <source>
        <strain evidence="7">CGMCC 1.15367</strain>
    </source>
</reference>
<dbReference type="RefSeq" id="WP_188912535.1">
    <property type="nucleotide sequence ID" value="NZ_BMIQ01000009.1"/>
</dbReference>
<sequence>MSAVFVVSVLMTIAAAATPILIAALGELVAEKSGTLNLGVEGMMLVGAVTAFGTAVTTGHPWLGVVAAMAAASLASLIFAYLTLTLTANQVATGLALTIFGTGVSALAGAPYVGITTETLPLLFPDGLAGDPLWRVVFGHSPLVYLGLALTFGTWWFLNHSRAGLILRAVGESDAAAHSIGYPVIAVRYLAVLFGGAMAGLGGSFYSLVLTPMWAERLTAGRGWIAIALVVFASWKPGRLLVGAYLFGAVITLELQAKAAGFSALAPEFLSSLPYLATILVLALISAGRGRRNAAAPACLGKPFRPST</sequence>
<protein>
    <submittedName>
        <fullName evidence="7">ABC transporter permease</fullName>
    </submittedName>
</protein>
<keyword evidence="2" id="KW-1003">Cell membrane</keyword>
<feature type="transmembrane region" description="Helical" evidence="6">
    <location>
        <begin position="6"/>
        <end position="26"/>
    </location>
</feature>
<evidence type="ECO:0000256" key="2">
    <source>
        <dbReference type="ARBA" id="ARBA00022475"/>
    </source>
</evidence>
<keyword evidence="8" id="KW-1185">Reference proteome</keyword>
<organism evidence="7 8">
    <name type="scientific">Aureimonas endophytica</name>
    <dbReference type="NCBI Taxonomy" id="2027858"/>
    <lineage>
        <taxon>Bacteria</taxon>
        <taxon>Pseudomonadati</taxon>
        <taxon>Pseudomonadota</taxon>
        <taxon>Alphaproteobacteria</taxon>
        <taxon>Hyphomicrobiales</taxon>
        <taxon>Aurantimonadaceae</taxon>
        <taxon>Aureimonas</taxon>
    </lineage>
</organism>
<evidence type="ECO:0000256" key="6">
    <source>
        <dbReference type="SAM" id="Phobius"/>
    </source>
</evidence>
<feature type="transmembrane region" description="Helical" evidence="6">
    <location>
        <begin position="214"/>
        <end position="233"/>
    </location>
</feature>
<dbReference type="AlphaFoldDB" id="A0A917EBU1"/>
<evidence type="ECO:0000256" key="4">
    <source>
        <dbReference type="ARBA" id="ARBA00022989"/>
    </source>
</evidence>
<comment type="caution">
    <text evidence="7">The sequence shown here is derived from an EMBL/GenBank/DDBJ whole genome shotgun (WGS) entry which is preliminary data.</text>
</comment>
<feature type="transmembrane region" description="Helical" evidence="6">
    <location>
        <begin position="91"/>
        <end position="113"/>
    </location>
</feature>
<feature type="transmembrane region" description="Helical" evidence="6">
    <location>
        <begin position="38"/>
        <end position="56"/>
    </location>
</feature>
<evidence type="ECO:0000256" key="3">
    <source>
        <dbReference type="ARBA" id="ARBA00022692"/>
    </source>
</evidence>
<evidence type="ECO:0000256" key="1">
    <source>
        <dbReference type="ARBA" id="ARBA00004651"/>
    </source>
</evidence>
<comment type="subcellular location">
    <subcellularLocation>
        <location evidence="1">Cell membrane</location>
        <topology evidence="1">Multi-pass membrane protein</topology>
    </subcellularLocation>
</comment>
<dbReference type="InterPro" id="IPR001851">
    <property type="entry name" value="ABC_transp_permease"/>
</dbReference>
<evidence type="ECO:0000256" key="5">
    <source>
        <dbReference type="ARBA" id="ARBA00023136"/>
    </source>
</evidence>
<dbReference type="GO" id="GO:0022857">
    <property type="term" value="F:transmembrane transporter activity"/>
    <property type="evidence" value="ECO:0007669"/>
    <property type="project" value="InterPro"/>
</dbReference>
<name>A0A917EBU1_9HYPH</name>
<dbReference type="Pfam" id="PF02653">
    <property type="entry name" value="BPD_transp_2"/>
    <property type="match status" value="1"/>
</dbReference>
<evidence type="ECO:0000313" key="8">
    <source>
        <dbReference type="Proteomes" id="UP000644699"/>
    </source>
</evidence>
<dbReference type="PANTHER" id="PTHR43370">
    <property type="entry name" value="SUGAR ABC TRANSPORTER INTEGRAL MEMBRANE PROTEIN-RELATED"/>
    <property type="match status" value="1"/>
</dbReference>
<feature type="transmembrane region" description="Helical" evidence="6">
    <location>
        <begin position="269"/>
        <end position="287"/>
    </location>
</feature>
<keyword evidence="5 6" id="KW-0472">Membrane</keyword>
<dbReference type="EMBL" id="BMIQ01000009">
    <property type="protein sequence ID" value="GGE20725.1"/>
    <property type="molecule type" value="Genomic_DNA"/>
</dbReference>
<keyword evidence="3 6" id="KW-0812">Transmembrane</keyword>
<proteinExistence type="predicted"/>
<dbReference type="Proteomes" id="UP000644699">
    <property type="component" value="Unassembled WGS sequence"/>
</dbReference>
<feature type="transmembrane region" description="Helical" evidence="6">
    <location>
        <begin position="133"/>
        <end position="158"/>
    </location>
</feature>
<dbReference type="CDD" id="cd06580">
    <property type="entry name" value="TM_PBP1_transp_TpRbsC_like"/>
    <property type="match status" value="1"/>
</dbReference>
<feature type="transmembrane region" description="Helical" evidence="6">
    <location>
        <begin position="189"/>
        <end position="208"/>
    </location>
</feature>
<dbReference type="PANTHER" id="PTHR43370:SF2">
    <property type="entry name" value="ABC TRANSPORTER PERMEASE PROTEIN"/>
    <property type="match status" value="1"/>
</dbReference>
<accession>A0A917EBU1</accession>
<evidence type="ECO:0000313" key="7">
    <source>
        <dbReference type="EMBL" id="GGE20725.1"/>
    </source>
</evidence>
<reference evidence="7" key="2">
    <citation type="submission" date="2020-09" db="EMBL/GenBank/DDBJ databases">
        <authorList>
            <person name="Sun Q."/>
            <person name="Zhou Y."/>
        </authorList>
    </citation>
    <scope>NUCLEOTIDE SEQUENCE</scope>
    <source>
        <strain evidence="7">CGMCC 1.15367</strain>
    </source>
</reference>
<gene>
    <name evidence="7" type="ORF">GCM10011390_45040</name>
</gene>